<evidence type="ECO:0000256" key="1">
    <source>
        <dbReference type="SAM" id="MobiDB-lite"/>
    </source>
</evidence>
<name>A0AAD9I4G9_9PEZI</name>
<dbReference type="Proteomes" id="UP001217918">
    <property type="component" value="Unassembled WGS sequence"/>
</dbReference>
<feature type="region of interest" description="Disordered" evidence="1">
    <location>
        <begin position="1"/>
        <end position="90"/>
    </location>
</feature>
<gene>
    <name evidence="2" type="ORF">P8C59_005333</name>
</gene>
<evidence type="ECO:0000313" key="2">
    <source>
        <dbReference type="EMBL" id="KAK2070871.1"/>
    </source>
</evidence>
<accession>A0AAD9I4G9</accession>
<sequence length="90" mass="9853">MHLLRRSCRMEGRNGPGGTLADKNKDDAYNGAYKPPTNVEEEEGNKDNSKGEEEEDNSNNNSISNSTSNSKDKAGRKPGDSSSYYKVPLV</sequence>
<feature type="compositionally biased region" description="Basic and acidic residues" evidence="1">
    <location>
        <begin position="70"/>
        <end position="79"/>
    </location>
</feature>
<organism evidence="2 3">
    <name type="scientific">Phyllachora maydis</name>
    <dbReference type="NCBI Taxonomy" id="1825666"/>
    <lineage>
        <taxon>Eukaryota</taxon>
        <taxon>Fungi</taxon>
        <taxon>Dikarya</taxon>
        <taxon>Ascomycota</taxon>
        <taxon>Pezizomycotina</taxon>
        <taxon>Sordariomycetes</taxon>
        <taxon>Sordariomycetidae</taxon>
        <taxon>Phyllachorales</taxon>
        <taxon>Phyllachoraceae</taxon>
        <taxon>Phyllachora</taxon>
    </lineage>
</organism>
<evidence type="ECO:0000313" key="3">
    <source>
        <dbReference type="Proteomes" id="UP001217918"/>
    </source>
</evidence>
<comment type="caution">
    <text evidence="2">The sequence shown here is derived from an EMBL/GenBank/DDBJ whole genome shotgun (WGS) entry which is preliminary data.</text>
</comment>
<feature type="compositionally biased region" description="Low complexity" evidence="1">
    <location>
        <begin position="58"/>
        <end position="69"/>
    </location>
</feature>
<dbReference type="AlphaFoldDB" id="A0AAD9I4G9"/>
<protein>
    <submittedName>
        <fullName evidence="2">Uncharacterized protein</fullName>
    </submittedName>
</protein>
<keyword evidence="3" id="KW-1185">Reference proteome</keyword>
<dbReference type="EMBL" id="JAQQPM010000004">
    <property type="protein sequence ID" value="KAK2070871.1"/>
    <property type="molecule type" value="Genomic_DNA"/>
</dbReference>
<reference evidence="2" key="1">
    <citation type="journal article" date="2023" name="Mol. Plant Microbe Interact.">
        <title>Elucidating the Obligate Nature and Biological Capacity of an Invasive Fungal Corn Pathogen.</title>
        <authorList>
            <person name="MacCready J.S."/>
            <person name="Roggenkamp E.M."/>
            <person name="Gdanetz K."/>
            <person name="Chilvers M.I."/>
        </authorList>
    </citation>
    <scope>NUCLEOTIDE SEQUENCE</scope>
    <source>
        <strain evidence="2">PM02</strain>
    </source>
</reference>
<proteinExistence type="predicted"/>